<proteinExistence type="predicted"/>
<dbReference type="AlphaFoldDB" id="A0A9N9F3R8"/>
<sequence length="1011" mass="117086">MDNVDAAPIISLNTGTPQNENPDSFNIQVNNSELNDQAVNSSPKSSLSGDPTNLFEKLNESMKVLGRIFSRDNDEKSSVEHDIDVMCFSPGHEYIVTWCKEDGVLAVWTFQLNSDKMTDIFAVKTPFNKTNVKDTSKIFLSVEENGGHAIITNMSIVSKIDETVSDEPNIDLEDTIFLDNVPEVLQSGSLICEEISGFSVWDLEGTLKQWFYIECPLGSKYDNLYAISQQGNLGTLCIYHVPTALAVCNIEVSIYVFHISFLQKKEQIFVCLKDGDGVTFQLWDCWSGLMVYEESCPHFDYARPFLFSQDMFVQAIGNELTTHSIFIDYLPISAKSLQKHSVLPDPMFKLSMEVEFLTDRNVRWCHIRDDENISRHKFILEPWNNSDNPEVFLEWLDSERKRFIIAGKHSMQVYKINKTSKFMSVELQYIWTVPITQCADILFVSLENVKSSKYEDDQEKVLKTNIRVELTNNYTAIIPLPEIDKITYRTVADACIALNFLQTHLDDYRNYFSRLAIRDQLRKLISSSVTQYPSAFNKIVLDEDNFVYPMKDFILLSFDDLVHKVLDADRYIPLYHNNEQTESALSLLLELQKSELVERLIAYIFRHLRQNSDKEEVRAKQLGYSWTICNVLLDLFKYYPDKGEYIMKESSYFTTSLETPARFLPTDLGDPFKEEERSYNNELATLVRDSRLPPEYERLYLERAQKTHPAKLCVVPWPDFCVYPLPSYKSNSRNLWERIKRFWSIYVSPNARSPFAEIAFNGPPEMFGEIAMKAIIKFNLADDLVPPPEGVRWQNPAFSTCSIIPFVFLLQEFRQMMGRTKYWSHFFNYADLASYIFPLATSIMVVWVREEPPLWLKSYSVLLLWAFANSLFILLRTMPQEQLVPSYQGVINSASGGIIGNISMIQIPQEGTNMWTRFEQSIFATYSFLGIVKEARRAHLRQRAQIIAEIELFLLATSYRYNSDWFPHLIYYEAHADSVVRWRRKLDEESGEVNVNFIKNEIKSLKAELQN</sequence>
<evidence type="ECO:0000256" key="1">
    <source>
        <dbReference type="SAM" id="MobiDB-lite"/>
    </source>
</evidence>
<organism evidence="2 3">
    <name type="scientific">Racocetra fulgida</name>
    <dbReference type="NCBI Taxonomy" id="60492"/>
    <lineage>
        <taxon>Eukaryota</taxon>
        <taxon>Fungi</taxon>
        <taxon>Fungi incertae sedis</taxon>
        <taxon>Mucoromycota</taxon>
        <taxon>Glomeromycotina</taxon>
        <taxon>Glomeromycetes</taxon>
        <taxon>Diversisporales</taxon>
        <taxon>Gigasporaceae</taxon>
        <taxon>Racocetra</taxon>
    </lineage>
</organism>
<dbReference type="OrthoDB" id="2377581at2759"/>
<evidence type="ECO:0000313" key="3">
    <source>
        <dbReference type="Proteomes" id="UP000789396"/>
    </source>
</evidence>
<dbReference type="SUPFAM" id="SSF82171">
    <property type="entry name" value="DPP6 N-terminal domain-like"/>
    <property type="match status" value="1"/>
</dbReference>
<feature type="region of interest" description="Disordered" evidence="1">
    <location>
        <begin position="1"/>
        <end position="23"/>
    </location>
</feature>
<protein>
    <submittedName>
        <fullName evidence="2">18132_t:CDS:1</fullName>
    </submittedName>
</protein>
<evidence type="ECO:0000313" key="2">
    <source>
        <dbReference type="EMBL" id="CAG8507111.1"/>
    </source>
</evidence>
<feature type="compositionally biased region" description="Polar residues" evidence="1">
    <location>
        <begin position="11"/>
        <end position="23"/>
    </location>
</feature>
<accession>A0A9N9F3R8</accession>
<keyword evidence="3" id="KW-1185">Reference proteome</keyword>
<feature type="non-terminal residue" evidence="2">
    <location>
        <position position="1011"/>
    </location>
</feature>
<name>A0A9N9F3R8_9GLOM</name>
<comment type="caution">
    <text evidence="2">The sequence shown here is derived from an EMBL/GenBank/DDBJ whole genome shotgun (WGS) entry which is preliminary data.</text>
</comment>
<gene>
    <name evidence="2" type="ORF">RFULGI_LOCUS2718</name>
</gene>
<dbReference type="EMBL" id="CAJVPZ010002140">
    <property type="protein sequence ID" value="CAG8507111.1"/>
    <property type="molecule type" value="Genomic_DNA"/>
</dbReference>
<dbReference type="Proteomes" id="UP000789396">
    <property type="component" value="Unassembled WGS sequence"/>
</dbReference>
<reference evidence="2" key="1">
    <citation type="submission" date="2021-06" db="EMBL/GenBank/DDBJ databases">
        <authorList>
            <person name="Kallberg Y."/>
            <person name="Tangrot J."/>
            <person name="Rosling A."/>
        </authorList>
    </citation>
    <scope>NUCLEOTIDE SEQUENCE</scope>
    <source>
        <strain evidence="2">IN212</strain>
    </source>
</reference>